<dbReference type="AlphaFoldDB" id="A0A0U3IFI8"/>
<feature type="signal peptide" evidence="2">
    <location>
        <begin position="1"/>
        <end position="17"/>
    </location>
</feature>
<protein>
    <recommendedName>
        <fullName evidence="5">Periplasmic heavy metal sensor</fullName>
    </recommendedName>
</protein>
<dbReference type="EMBL" id="CP013611">
    <property type="protein sequence ID" value="ALU42156.1"/>
    <property type="molecule type" value="Genomic_DNA"/>
</dbReference>
<accession>A0A0U3IFI8</accession>
<evidence type="ECO:0000256" key="2">
    <source>
        <dbReference type="SAM" id="SignalP"/>
    </source>
</evidence>
<feature type="chain" id="PRO_5006839987" description="Periplasmic heavy metal sensor" evidence="2">
    <location>
        <begin position="18"/>
        <end position="147"/>
    </location>
</feature>
<feature type="coiled-coil region" evidence="1">
    <location>
        <begin position="112"/>
        <end position="144"/>
    </location>
</feature>
<keyword evidence="1" id="KW-0175">Coiled coil</keyword>
<organism evidence="3 4">
    <name type="scientific">Pseudoalteromonas rubra</name>
    <dbReference type="NCBI Taxonomy" id="43658"/>
    <lineage>
        <taxon>Bacteria</taxon>
        <taxon>Pseudomonadati</taxon>
        <taxon>Pseudomonadota</taxon>
        <taxon>Gammaproteobacteria</taxon>
        <taxon>Alteromonadales</taxon>
        <taxon>Pseudoalteromonadaceae</taxon>
        <taxon>Pseudoalteromonas</taxon>
    </lineage>
</organism>
<dbReference type="KEGG" id="prr:AT705_03910"/>
<proteinExistence type="predicted"/>
<sequence>MKCLMIFLGVMSFFCFAGKPMTPSKAYQNALSPEEKSITLEYEALLKREFFEHLDVLSAEKLELLLKLRDSIISDGATRSQALIDVRIAREALTVFRFISTRELTEYQRSVLKKLERSMSENKLELSDKRLEKKIDRLREAIEKQKG</sequence>
<evidence type="ECO:0000256" key="1">
    <source>
        <dbReference type="SAM" id="Coils"/>
    </source>
</evidence>
<evidence type="ECO:0008006" key="5">
    <source>
        <dbReference type="Google" id="ProtNLM"/>
    </source>
</evidence>
<evidence type="ECO:0000313" key="3">
    <source>
        <dbReference type="EMBL" id="ALU42156.1"/>
    </source>
</evidence>
<gene>
    <name evidence="3" type="ORF">AT705_03910</name>
</gene>
<name>A0A0U3IFI8_9GAMM</name>
<evidence type="ECO:0000313" key="4">
    <source>
        <dbReference type="Proteomes" id="UP000069015"/>
    </source>
</evidence>
<keyword evidence="2" id="KW-0732">Signal</keyword>
<reference evidence="3 4" key="1">
    <citation type="submission" date="2015-12" db="EMBL/GenBank/DDBJ databases">
        <title>Complete genome sequence of Pseudoalteromonas rubra SCSIO 6842, harboring a conjugative plasmid.</title>
        <authorList>
            <person name="Li B."/>
            <person name="Wang X."/>
        </authorList>
    </citation>
    <scope>NUCLEOTIDE SEQUENCE [LARGE SCALE GENOMIC DNA]</scope>
    <source>
        <strain evidence="3 4">SCSIO 6842</strain>
    </source>
</reference>
<dbReference type="Proteomes" id="UP000069015">
    <property type="component" value="Chromosome 1"/>
</dbReference>